<protein>
    <submittedName>
        <fullName evidence="6">Carbohydrate kinase, FGGY</fullName>
    </submittedName>
</protein>
<proteinExistence type="inferred from homology"/>
<dbReference type="PANTHER" id="PTHR10196:SF57">
    <property type="entry name" value="XYLULOSE KINASE"/>
    <property type="match status" value="1"/>
</dbReference>
<gene>
    <name evidence="6" type="ORF">Mucpa_0037</name>
</gene>
<accession>H1YCQ4</accession>
<comment type="similarity">
    <text evidence="1">Belongs to the FGGY kinase family.</text>
</comment>
<feature type="domain" description="Carbohydrate kinase FGGY N-terminal" evidence="4">
    <location>
        <begin position="7"/>
        <end position="199"/>
    </location>
</feature>
<dbReference type="HOGENOM" id="CLU_034535_0_0_10"/>
<dbReference type="InterPro" id="IPR018484">
    <property type="entry name" value="FGGY_N"/>
</dbReference>
<evidence type="ECO:0000256" key="2">
    <source>
        <dbReference type="ARBA" id="ARBA00022679"/>
    </source>
</evidence>
<dbReference type="InterPro" id="IPR049382">
    <property type="entry name" value="FGGY_C_2"/>
</dbReference>
<dbReference type="GO" id="GO:0005997">
    <property type="term" value="P:xylulose metabolic process"/>
    <property type="evidence" value="ECO:0007669"/>
    <property type="project" value="TreeGrafter"/>
</dbReference>
<dbReference type="Gene3D" id="3.30.420.40">
    <property type="match status" value="2"/>
</dbReference>
<keyword evidence="7" id="KW-1185">Reference proteome</keyword>
<name>H1YCQ4_9SPHI</name>
<evidence type="ECO:0000256" key="3">
    <source>
        <dbReference type="ARBA" id="ARBA00022777"/>
    </source>
</evidence>
<evidence type="ECO:0000259" key="4">
    <source>
        <dbReference type="Pfam" id="PF00370"/>
    </source>
</evidence>
<dbReference type="Proteomes" id="UP000002774">
    <property type="component" value="Chromosome"/>
</dbReference>
<evidence type="ECO:0000313" key="7">
    <source>
        <dbReference type="Proteomes" id="UP000002774"/>
    </source>
</evidence>
<feature type="domain" description="Carbohydrate kinase FGGY C-terminal" evidence="5">
    <location>
        <begin position="247"/>
        <end position="434"/>
    </location>
</feature>
<dbReference type="InterPro" id="IPR043129">
    <property type="entry name" value="ATPase_NBD"/>
</dbReference>
<dbReference type="SUPFAM" id="SSF53067">
    <property type="entry name" value="Actin-like ATPase domain"/>
    <property type="match status" value="2"/>
</dbReference>
<dbReference type="OrthoDB" id="9786272at2"/>
<dbReference type="Pfam" id="PF21546">
    <property type="entry name" value="FGGY_C_2"/>
    <property type="match status" value="1"/>
</dbReference>
<dbReference type="AlphaFoldDB" id="H1YCQ4"/>
<evidence type="ECO:0000313" key="6">
    <source>
        <dbReference type="EMBL" id="EHQ24241.1"/>
    </source>
</evidence>
<sequence>MKSVPVIAIFDIGKTNKKFFLIDEYYKIVLERTAHFKETVDDDGDPCEDIDLLTNWVKQSLQDIFALKKFDIKALNFSTYGASFVHIDQDGKVAGPLCNYLKAFPDELKDEFYARYGGEAEVSSKTASPVLGNLNSGMQLYRIKHRKPELYARIKYSLHLPQYLNFLVSGVFCSDITSIGCHTQLWDFVKNDYHDWVYQEGIDSILAPLFPSDSAMTTVIEGNEYHVGSGLHDSSSALIPYLTSFSEPFILISTGTWCISLNPFNDNPLTVDELNKDCLCYMEYHGRPVKASRLFAGNEHEKQTKRIAEHFNKPLDHFKKVKYNAEYILKDDGAAGASGQALMQQSLFGDRNLSAFSSYEEAYHCLIRDIMIQQQASTTLVIQDTNVKRIFVDGGFGKNVVYMNLLAAAFPHLEVFAASVAQATAIGAALSIHKHWNTKPVPGDMIELKYYAMSHKMEVE</sequence>
<dbReference type="PANTHER" id="PTHR10196">
    <property type="entry name" value="SUGAR KINASE"/>
    <property type="match status" value="1"/>
</dbReference>
<dbReference type="Pfam" id="PF00370">
    <property type="entry name" value="FGGY_N"/>
    <property type="match status" value="1"/>
</dbReference>
<reference evidence="6" key="1">
    <citation type="submission" date="2011-09" db="EMBL/GenBank/DDBJ databases">
        <title>The permanent draft genome of Mucilaginibacter paludis DSM 18603.</title>
        <authorList>
            <consortium name="US DOE Joint Genome Institute (JGI-PGF)"/>
            <person name="Lucas S."/>
            <person name="Han J."/>
            <person name="Lapidus A."/>
            <person name="Bruce D."/>
            <person name="Goodwin L."/>
            <person name="Pitluck S."/>
            <person name="Peters L."/>
            <person name="Kyrpides N."/>
            <person name="Mavromatis K."/>
            <person name="Ivanova N."/>
            <person name="Mikhailova N."/>
            <person name="Held B."/>
            <person name="Detter J.C."/>
            <person name="Tapia R."/>
            <person name="Han C."/>
            <person name="Land M."/>
            <person name="Hauser L."/>
            <person name="Markowitz V."/>
            <person name="Cheng J.-F."/>
            <person name="Hugenholtz P."/>
            <person name="Woyke T."/>
            <person name="Wu D."/>
            <person name="Tindall B."/>
            <person name="Brambilla E."/>
            <person name="Klenk H.-P."/>
            <person name="Eisen J.A."/>
        </authorList>
    </citation>
    <scope>NUCLEOTIDE SEQUENCE [LARGE SCALE GENOMIC DNA]</scope>
    <source>
        <strain evidence="6">DSM 18603</strain>
    </source>
</reference>
<dbReference type="EMBL" id="CM001403">
    <property type="protein sequence ID" value="EHQ24241.1"/>
    <property type="molecule type" value="Genomic_DNA"/>
</dbReference>
<dbReference type="eggNOG" id="COG1070">
    <property type="taxonomic scope" value="Bacteria"/>
</dbReference>
<organism evidence="6 7">
    <name type="scientific">Mucilaginibacter paludis DSM 18603</name>
    <dbReference type="NCBI Taxonomy" id="714943"/>
    <lineage>
        <taxon>Bacteria</taxon>
        <taxon>Pseudomonadati</taxon>
        <taxon>Bacteroidota</taxon>
        <taxon>Sphingobacteriia</taxon>
        <taxon>Sphingobacteriales</taxon>
        <taxon>Sphingobacteriaceae</taxon>
        <taxon>Mucilaginibacter</taxon>
    </lineage>
</organism>
<evidence type="ECO:0000259" key="5">
    <source>
        <dbReference type="Pfam" id="PF21546"/>
    </source>
</evidence>
<evidence type="ECO:0000256" key="1">
    <source>
        <dbReference type="ARBA" id="ARBA00009156"/>
    </source>
</evidence>
<dbReference type="GO" id="GO:0005829">
    <property type="term" value="C:cytosol"/>
    <property type="evidence" value="ECO:0007669"/>
    <property type="project" value="TreeGrafter"/>
</dbReference>
<dbReference type="STRING" id="714943.Mucpa_0037"/>
<dbReference type="GO" id="GO:0004856">
    <property type="term" value="F:D-xylulokinase activity"/>
    <property type="evidence" value="ECO:0007669"/>
    <property type="project" value="TreeGrafter"/>
</dbReference>
<keyword evidence="2" id="KW-0808">Transferase</keyword>
<dbReference type="CDD" id="cd07772">
    <property type="entry name" value="ASKHA_NBD_FGGY_NaCK-like"/>
    <property type="match status" value="1"/>
</dbReference>
<dbReference type="RefSeq" id="WP_008503768.1">
    <property type="nucleotide sequence ID" value="NZ_CM001403.1"/>
</dbReference>
<keyword evidence="3 6" id="KW-0418">Kinase</keyword>